<evidence type="ECO:0000313" key="2">
    <source>
        <dbReference type="Proteomes" id="UP000002350"/>
    </source>
</evidence>
<dbReference type="STRING" id="637905.SVI_1970"/>
<reference evidence="2" key="1">
    <citation type="journal article" date="2010" name="Mol. Biosyst.">
        <title>Complete genome sequence and comparative analysis of Shewanella violacea, a psychrophilic and piezophilic bacterium from deep sea floor sediments.</title>
        <authorList>
            <person name="Aono E."/>
            <person name="Baba T."/>
            <person name="Ara T."/>
            <person name="Nishi T."/>
            <person name="Nakamichi T."/>
            <person name="Inamoto E."/>
            <person name="Toyonaga H."/>
            <person name="Hasegawa M."/>
            <person name="Takai Y."/>
            <person name="Okumura Y."/>
            <person name="Baba M."/>
            <person name="Tomita M."/>
            <person name="Kato C."/>
            <person name="Oshima T."/>
            <person name="Nakasone K."/>
            <person name="Mori H."/>
        </authorList>
    </citation>
    <scope>NUCLEOTIDE SEQUENCE [LARGE SCALE GENOMIC DNA]</scope>
    <source>
        <strain evidence="2">JCM 10179 / CIP 106290 / LMG 19151 / DSS12</strain>
    </source>
</reference>
<accession>D4ZJU2</accession>
<dbReference type="KEGG" id="svo:SVI_1970"/>
<sequence length="39" mass="4628">MHILIAYFKNIKNVKIKIKVKPKEGKDEQVNNQVRIDFS</sequence>
<gene>
    <name evidence="1" type="ordered locus">SVI_1970</name>
</gene>
<protein>
    <submittedName>
        <fullName evidence="1">Uncharacterized protein</fullName>
    </submittedName>
</protein>
<dbReference type="Proteomes" id="UP000002350">
    <property type="component" value="Chromosome"/>
</dbReference>
<dbReference type="EMBL" id="AP011177">
    <property type="protein sequence ID" value="BAJ01941.1"/>
    <property type="molecule type" value="Genomic_DNA"/>
</dbReference>
<evidence type="ECO:0000313" key="1">
    <source>
        <dbReference type="EMBL" id="BAJ01941.1"/>
    </source>
</evidence>
<proteinExistence type="predicted"/>
<organism evidence="1 2">
    <name type="scientific">Shewanella violacea (strain JCM 10179 / CIP 106290 / LMG 19151 / DSS12)</name>
    <dbReference type="NCBI Taxonomy" id="637905"/>
    <lineage>
        <taxon>Bacteria</taxon>
        <taxon>Pseudomonadati</taxon>
        <taxon>Pseudomonadota</taxon>
        <taxon>Gammaproteobacteria</taxon>
        <taxon>Alteromonadales</taxon>
        <taxon>Shewanellaceae</taxon>
        <taxon>Shewanella</taxon>
    </lineage>
</organism>
<dbReference type="AlphaFoldDB" id="D4ZJU2"/>
<name>D4ZJU2_SHEVD</name>
<dbReference type="HOGENOM" id="CLU_3316907_0_0_6"/>
<keyword evidence="2" id="KW-1185">Reference proteome</keyword>